<dbReference type="PANTHER" id="PTHR43776">
    <property type="entry name" value="TRANSPORT ATP-BINDING PROTEIN"/>
    <property type="match status" value="1"/>
</dbReference>
<dbReference type="Proteomes" id="UP000315439">
    <property type="component" value="Unassembled WGS sequence"/>
</dbReference>
<dbReference type="Pfam" id="PF08352">
    <property type="entry name" value="oligo_HPY"/>
    <property type="match status" value="1"/>
</dbReference>
<evidence type="ECO:0000256" key="2">
    <source>
        <dbReference type="ARBA" id="ARBA00022741"/>
    </source>
</evidence>
<dbReference type="InterPro" id="IPR003593">
    <property type="entry name" value="AAA+_ATPase"/>
</dbReference>
<feature type="domain" description="ABC transporter" evidence="4">
    <location>
        <begin position="23"/>
        <end position="264"/>
    </location>
</feature>
<sequence length="355" mass="40104">MPLERLVVQNQKLMNIEGIGKNYRVSKSFFGSEEIAALDNVSLELFMGKTLAIVGESGSGKTTLAKIIMRLENSSAGSVSLINKAKEITNIEQIPKAQFYSKIQMVFQDPFSSLNPRKKIWQIIVAPLVNCKTLTREESKDVAAKYLEMVGLSASFLDCYPHTLSGGQRQRVGIARALVLQPEILILDEPLSALDVSIQAQIINLLLKLQRELGLTYLFISHDLSVVKHFSDYVAVLYAGQLVEYGGAIDVIDNPMHPYTKALVESSFSFKNYRGKNVEIRNDENMETERHEKKWKKQAVEGEIEVSKLRSSHCNFASRCESSTDACYQRKPDYLEINVRENLRERKRNIACLHV</sequence>
<evidence type="ECO:0000313" key="6">
    <source>
        <dbReference type="Proteomes" id="UP000315439"/>
    </source>
</evidence>
<protein>
    <submittedName>
        <fullName evidence="5">ABC transporter ATP-binding protein</fullName>
    </submittedName>
</protein>
<dbReference type="EMBL" id="VIKS01000013">
    <property type="protein sequence ID" value="TQV84970.1"/>
    <property type="molecule type" value="Genomic_DNA"/>
</dbReference>
<evidence type="ECO:0000256" key="1">
    <source>
        <dbReference type="ARBA" id="ARBA00022448"/>
    </source>
</evidence>
<keyword evidence="3 5" id="KW-0067">ATP-binding</keyword>
<dbReference type="GO" id="GO:0015833">
    <property type="term" value="P:peptide transport"/>
    <property type="evidence" value="ECO:0007669"/>
    <property type="project" value="InterPro"/>
</dbReference>
<dbReference type="CDD" id="cd03257">
    <property type="entry name" value="ABC_NikE_OppD_transporters"/>
    <property type="match status" value="1"/>
</dbReference>
<dbReference type="GO" id="GO:0055085">
    <property type="term" value="P:transmembrane transport"/>
    <property type="evidence" value="ECO:0007669"/>
    <property type="project" value="UniProtKB-ARBA"/>
</dbReference>
<keyword evidence="2" id="KW-0547">Nucleotide-binding</keyword>
<dbReference type="SUPFAM" id="SSF52540">
    <property type="entry name" value="P-loop containing nucleoside triphosphate hydrolases"/>
    <property type="match status" value="1"/>
</dbReference>
<dbReference type="InterPro" id="IPR027417">
    <property type="entry name" value="P-loop_NTPase"/>
</dbReference>
<dbReference type="OrthoDB" id="9784450at2"/>
<dbReference type="AlphaFoldDB" id="A0A545U667"/>
<reference evidence="5 6" key="1">
    <citation type="submission" date="2019-07" db="EMBL/GenBank/DDBJ databases">
        <title>Draft genome for Aliikangiella sp. M105.</title>
        <authorList>
            <person name="Wang G."/>
        </authorList>
    </citation>
    <scope>NUCLEOTIDE SEQUENCE [LARGE SCALE GENOMIC DNA]</scope>
    <source>
        <strain evidence="5 6">M105</strain>
    </source>
</reference>
<organism evidence="5 6">
    <name type="scientific">Aliikangiella coralliicola</name>
    <dbReference type="NCBI Taxonomy" id="2592383"/>
    <lineage>
        <taxon>Bacteria</taxon>
        <taxon>Pseudomonadati</taxon>
        <taxon>Pseudomonadota</taxon>
        <taxon>Gammaproteobacteria</taxon>
        <taxon>Oceanospirillales</taxon>
        <taxon>Pleioneaceae</taxon>
        <taxon>Aliikangiella</taxon>
    </lineage>
</organism>
<accession>A0A545U667</accession>
<dbReference type="PANTHER" id="PTHR43776:SF8">
    <property type="entry name" value="ABC TRANSPORTER, ATP-BINDING PROTEIN"/>
    <property type="match status" value="1"/>
</dbReference>
<comment type="caution">
    <text evidence="5">The sequence shown here is derived from an EMBL/GenBank/DDBJ whole genome shotgun (WGS) entry which is preliminary data.</text>
</comment>
<proteinExistence type="predicted"/>
<dbReference type="Pfam" id="PF00005">
    <property type="entry name" value="ABC_tran"/>
    <property type="match status" value="1"/>
</dbReference>
<dbReference type="InterPro" id="IPR003439">
    <property type="entry name" value="ABC_transporter-like_ATP-bd"/>
</dbReference>
<dbReference type="PROSITE" id="PS50893">
    <property type="entry name" value="ABC_TRANSPORTER_2"/>
    <property type="match status" value="1"/>
</dbReference>
<gene>
    <name evidence="5" type="ORF">FLL46_21495</name>
</gene>
<keyword evidence="6" id="KW-1185">Reference proteome</keyword>
<dbReference type="InterPro" id="IPR050319">
    <property type="entry name" value="ABC_transp_ATP-bind"/>
</dbReference>
<keyword evidence="1" id="KW-0813">Transport</keyword>
<name>A0A545U667_9GAMM</name>
<dbReference type="InterPro" id="IPR017871">
    <property type="entry name" value="ABC_transporter-like_CS"/>
</dbReference>
<dbReference type="PROSITE" id="PS00211">
    <property type="entry name" value="ABC_TRANSPORTER_1"/>
    <property type="match status" value="1"/>
</dbReference>
<evidence type="ECO:0000259" key="4">
    <source>
        <dbReference type="PROSITE" id="PS50893"/>
    </source>
</evidence>
<dbReference type="InterPro" id="IPR013563">
    <property type="entry name" value="Oligopep_ABC_C"/>
</dbReference>
<dbReference type="GO" id="GO:0005524">
    <property type="term" value="F:ATP binding"/>
    <property type="evidence" value="ECO:0007669"/>
    <property type="project" value="UniProtKB-KW"/>
</dbReference>
<dbReference type="Gene3D" id="3.40.50.300">
    <property type="entry name" value="P-loop containing nucleotide triphosphate hydrolases"/>
    <property type="match status" value="1"/>
</dbReference>
<evidence type="ECO:0000313" key="5">
    <source>
        <dbReference type="EMBL" id="TQV84970.1"/>
    </source>
</evidence>
<dbReference type="SMART" id="SM00382">
    <property type="entry name" value="AAA"/>
    <property type="match status" value="1"/>
</dbReference>
<evidence type="ECO:0000256" key="3">
    <source>
        <dbReference type="ARBA" id="ARBA00022840"/>
    </source>
</evidence>
<dbReference type="GO" id="GO:0016887">
    <property type="term" value="F:ATP hydrolysis activity"/>
    <property type="evidence" value="ECO:0007669"/>
    <property type="project" value="InterPro"/>
</dbReference>